<keyword evidence="2" id="KW-1185">Reference proteome</keyword>
<organism evidence="1 2">
    <name type="scientific">Clostridium lapidicellarium</name>
    <dbReference type="NCBI Taxonomy" id="3240931"/>
    <lineage>
        <taxon>Bacteria</taxon>
        <taxon>Bacillati</taxon>
        <taxon>Bacillota</taxon>
        <taxon>Clostridia</taxon>
        <taxon>Eubacteriales</taxon>
        <taxon>Clostridiaceae</taxon>
        <taxon>Clostridium</taxon>
    </lineage>
</organism>
<sequence>MDCLLFKKLLGETCLPLKKRTKPEGHATTQGKDCLMEKELSTRRCRLSG</sequence>
<protein>
    <submittedName>
        <fullName evidence="1">Uncharacterized protein</fullName>
    </submittedName>
</protein>
<comment type="caution">
    <text evidence="1">The sequence shown here is derived from an EMBL/GenBank/DDBJ whole genome shotgun (WGS) entry which is preliminary data.</text>
</comment>
<reference evidence="1 2" key="1">
    <citation type="submission" date="2024-08" db="EMBL/GenBank/DDBJ databases">
        <title>Clostridium lapicellarii sp. nov., and Clostridium renhuaiense sp. nov., two species isolated from the mud in a fermentation cellar used for producing sauce-flavour Chinese liquors.</title>
        <authorList>
            <person name="Yang F."/>
            <person name="Wang H."/>
            <person name="Chen L.Q."/>
            <person name="Zhou N."/>
            <person name="Lu J.J."/>
            <person name="Pu X.X."/>
            <person name="Wan B."/>
            <person name="Wang L."/>
            <person name="Liu S.J."/>
        </authorList>
    </citation>
    <scope>NUCLEOTIDE SEQUENCE [LARGE SCALE GENOMIC DNA]</scope>
    <source>
        <strain evidence="1 2">MT-113</strain>
    </source>
</reference>
<name>A0ABV4DV14_9CLOT</name>
<evidence type="ECO:0000313" key="1">
    <source>
        <dbReference type="EMBL" id="MEY8763078.1"/>
    </source>
</evidence>
<evidence type="ECO:0000313" key="2">
    <source>
        <dbReference type="Proteomes" id="UP001565220"/>
    </source>
</evidence>
<dbReference type="Proteomes" id="UP001565220">
    <property type="component" value="Unassembled WGS sequence"/>
</dbReference>
<dbReference type="EMBL" id="JBGFFE010000005">
    <property type="protein sequence ID" value="MEY8763078.1"/>
    <property type="molecule type" value="Genomic_DNA"/>
</dbReference>
<proteinExistence type="predicted"/>
<gene>
    <name evidence="1" type="ORF">AB8S09_05360</name>
</gene>
<dbReference type="RefSeq" id="WP_294181949.1">
    <property type="nucleotide sequence ID" value="NZ_JBGFFE010000005.1"/>
</dbReference>
<accession>A0ABV4DV14</accession>